<dbReference type="SMART" id="SM00450">
    <property type="entry name" value="RHOD"/>
    <property type="match status" value="1"/>
</dbReference>
<proteinExistence type="predicted"/>
<sequence length="142" mass="16530">MIIVILAYQIKQIMRTKNVMKFFLVLCMGISTVACAQEKQDHLMSNETFKEVIETNKVQLLDVRTEKEFNEGTIEYAKNIDVLQDNFLEEANKLDKSQPLYIFCKSGKRSAKARNMLLEQGFEKVYELKEGYSKWNTTSVEN</sequence>
<keyword evidence="1" id="KW-0732">Signal</keyword>
<evidence type="ECO:0000259" key="2">
    <source>
        <dbReference type="PROSITE" id="PS50206"/>
    </source>
</evidence>
<dbReference type="InterPro" id="IPR036873">
    <property type="entry name" value="Rhodanese-like_dom_sf"/>
</dbReference>
<evidence type="ECO:0000256" key="1">
    <source>
        <dbReference type="SAM" id="SignalP"/>
    </source>
</evidence>
<protein>
    <submittedName>
        <fullName evidence="3">Rhodanese-related sulfurtransferase</fullName>
    </submittedName>
</protein>
<name>A0A1G8CZX6_9FLAO</name>
<dbReference type="AlphaFoldDB" id="A0A1G8CZX6"/>
<dbReference type="PANTHER" id="PTHR43031">
    <property type="entry name" value="FAD-DEPENDENT OXIDOREDUCTASE"/>
    <property type="match status" value="1"/>
</dbReference>
<dbReference type="EMBL" id="FNDQ01000005">
    <property type="protein sequence ID" value="SDH50733.1"/>
    <property type="molecule type" value="Genomic_DNA"/>
</dbReference>
<feature type="chain" id="PRO_5017406581" evidence="1">
    <location>
        <begin position="37"/>
        <end position="142"/>
    </location>
</feature>
<dbReference type="Gene3D" id="3.40.250.10">
    <property type="entry name" value="Rhodanese-like domain"/>
    <property type="match status" value="1"/>
</dbReference>
<gene>
    <name evidence="3" type="ORF">SAMN05421818_10584</name>
</gene>
<dbReference type="SUPFAM" id="SSF52821">
    <property type="entry name" value="Rhodanese/Cell cycle control phosphatase"/>
    <property type="match status" value="1"/>
</dbReference>
<dbReference type="Pfam" id="PF00581">
    <property type="entry name" value="Rhodanese"/>
    <property type="match status" value="1"/>
</dbReference>
<dbReference type="PROSITE" id="PS50206">
    <property type="entry name" value="RHODANESE_3"/>
    <property type="match status" value="1"/>
</dbReference>
<dbReference type="CDD" id="cd00158">
    <property type="entry name" value="RHOD"/>
    <property type="match status" value="1"/>
</dbReference>
<feature type="domain" description="Rhodanese" evidence="2">
    <location>
        <begin position="54"/>
        <end position="141"/>
    </location>
</feature>
<reference evidence="4" key="1">
    <citation type="submission" date="2016-10" db="EMBL/GenBank/DDBJ databases">
        <authorList>
            <person name="Varghese N."/>
            <person name="Submissions S."/>
        </authorList>
    </citation>
    <scope>NUCLEOTIDE SEQUENCE [LARGE SCALE GENOMIC DNA]</scope>
    <source>
        <strain evidence="4">DSM 23313</strain>
    </source>
</reference>
<evidence type="ECO:0000313" key="3">
    <source>
        <dbReference type="EMBL" id="SDH50733.1"/>
    </source>
</evidence>
<dbReference type="STRING" id="702745.SAMN05421818_10584"/>
<dbReference type="InterPro" id="IPR050229">
    <property type="entry name" value="GlpE_sulfurtransferase"/>
</dbReference>
<dbReference type="GO" id="GO:0016740">
    <property type="term" value="F:transferase activity"/>
    <property type="evidence" value="ECO:0007669"/>
    <property type="project" value="UniProtKB-KW"/>
</dbReference>
<keyword evidence="4" id="KW-1185">Reference proteome</keyword>
<evidence type="ECO:0000313" key="4">
    <source>
        <dbReference type="Proteomes" id="UP000243588"/>
    </source>
</evidence>
<dbReference type="PANTHER" id="PTHR43031:SF16">
    <property type="entry name" value="OXIDOREDUCTASE"/>
    <property type="match status" value="1"/>
</dbReference>
<accession>A0A1G8CZX6</accession>
<dbReference type="InterPro" id="IPR001763">
    <property type="entry name" value="Rhodanese-like_dom"/>
</dbReference>
<feature type="signal peptide" evidence="1">
    <location>
        <begin position="1"/>
        <end position="36"/>
    </location>
</feature>
<keyword evidence="3" id="KW-0808">Transferase</keyword>
<dbReference type="Proteomes" id="UP000243588">
    <property type="component" value="Unassembled WGS sequence"/>
</dbReference>
<organism evidence="3 4">
    <name type="scientific">Myroides phaeus</name>
    <dbReference type="NCBI Taxonomy" id="702745"/>
    <lineage>
        <taxon>Bacteria</taxon>
        <taxon>Pseudomonadati</taxon>
        <taxon>Bacteroidota</taxon>
        <taxon>Flavobacteriia</taxon>
        <taxon>Flavobacteriales</taxon>
        <taxon>Flavobacteriaceae</taxon>
        <taxon>Myroides</taxon>
    </lineage>
</organism>